<dbReference type="InterPro" id="IPR001245">
    <property type="entry name" value="Ser-Thr/Tyr_kinase_cat_dom"/>
</dbReference>
<dbReference type="InterPro" id="IPR008271">
    <property type="entry name" value="Ser/Thr_kinase_AS"/>
</dbReference>
<evidence type="ECO:0000256" key="2">
    <source>
        <dbReference type="ARBA" id="ARBA00022679"/>
    </source>
</evidence>
<dbReference type="FunFam" id="1.10.510.10:FF:000142">
    <property type="entry name" value="Octicosapeptide/phox/Bem1p domain kinase superfamily protein"/>
    <property type="match status" value="1"/>
</dbReference>
<organism evidence="9 10">
    <name type="scientific">Zingiber officinale</name>
    <name type="common">Ginger</name>
    <name type="synonym">Amomum zingiber</name>
    <dbReference type="NCBI Taxonomy" id="94328"/>
    <lineage>
        <taxon>Eukaryota</taxon>
        <taxon>Viridiplantae</taxon>
        <taxon>Streptophyta</taxon>
        <taxon>Embryophyta</taxon>
        <taxon>Tracheophyta</taxon>
        <taxon>Spermatophyta</taxon>
        <taxon>Magnoliopsida</taxon>
        <taxon>Liliopsida</taxon>
        <taxon>Zingiberales</taxon>
        <taxon>Zingiberaceae</taxon>
        <taxon>Zingiber</taxon>
    </lineage>
</organism>
<keyword evidence="1" id="KW-0723">Serine/threonine-protein kinase</keyword>
<keyword evidence="3 6" id="KW-0547">Nucleotide-binding</keyword>
<feature type="domain" description="Protein kinase" evidence="8">
    <location>
        <begin position="832"/>
        <end position="1121"/>
    </location>
</feature>
<dbReference type="InterPro" id="IPR000719">
    <property type="entry name" value="Prot_kinase_dom"/>
</dbReference>
<dbReference type="InterPro" id="IPR017441">
    <property type="entry name" value="Protein_kinase_ATP_BS"/>
</dbReference>
<dbReference type="InterPro" id="IPR050167">
    <property type="entry name" value="Ser_Thr_protein_kinase"/>
</dbReference>
<evidence type="ECO:0000259" key="8">
    <source>
        <dbReference type="PROSITE" id="PS50011"/>
    </source>
</evidence>
<evidence type="ECO:0000256" key="5">
    <source>
        <dbReference type="ARBA" id="ARBA00022840"/>
    </source>
</evidence>
<dbReference type="Pfam" id="PF00564">
    <property type="entry name" value="PB1"/>
    <property type="match status" value="1"/>
</dbReference>
<dbReference type="PROSITE" id="PS00107">
    <property type="entry name" value="PROTEIN_KINASE_ATP"/>
    <property type="match status" value="1"/>
</dbReference>
<evidence type="ECO:0000313" key="9">
    <source>
        <dbReference type="EMBL" id="KAG6485203.1"/>
    </source>
</evidence>
<dbReference type="GO" id="GO:0007165">
    <property type="term" value="P:signal transduction"/>
    <property type="evidence" value="ECO:0007669"/>
    <property type="project" value="TreeGrafter"/>
</dbReference>
<comment type="caution">
    <text evidence="9">The sequence shown here is derived from an EMBL/GenBank/DDBJ whole genome shotgun (WGS) entry which is preliminary data.</text>
</comment>
<accession>A0A8J5FHL9</accession>
<dbReference type="GO" id="GO:0005524">
    <property type="term" value="F:ATP binding"/>
    <property type="evidence" value="ECO:0007669"/>
    <property type="project" value="UniProtKB-UniRule"/>
</dbReference>
<evidence type="ECO:0000256" key="3">
    <source>
        <dbReference type="ARBA" id="ARBA00022741"/>
    </source>
</evidence>
<dbReference type="GO" id="GO:0005737">
    <property type="term" value="C:cytoplasm"/>
    <property type="evidence" value="ECO:0007669"/>
    <property type="project" value="TreeGrafter"/>
</dbReference>
<dbReference type="SUPFAM" id="SSF54277">
    <property type="entry name" value="CAD &amp; PB1 domains"/>
    <property type="match status" value="1"/>
</dbReference>
<sequence length="1130" mass="125550">MELSAAAASDSSRVKLLCSFGGTILPRPLDGRLRYVGGETRIVTFPRRFSYKILLTRARELFDGTSIIKYQQPDEEMDALVSVVNDEDVVNMMEEYDRLSAVGNGVAWLRIFLFPPALDHDLPFAAANFNADERENDRRYFDALNCLADASVSPPNISENYLGANFNLQNLHRLTIPHHSHSQMYDEVDASCRSAFFSPGRHAANDAIEFPSSPSSAIYQPEAGEFGVKFMDDYVRQTPGYICQSPPSVENLAWIPTGTAVQEISGFPTNLEHFNTMTEGNNICDHRLMAFHRSHSTVSGTYLKHGLPQLDHPNMTDECVGIFQNSSAECFSGRNLSMVNQDMKIQHGTYANMQKEQHNPLGAGHEWDWAAHNHQSPYYDMRMHHDQTVRVNEHYIVDGTVVNCQFVRGNTNGGHLLHSNCIRHDDTQYLQHGAKFGNDIFLPQQTVGGCNGAQAMRFEAAEAQYPNQCSPHGAESVYQSPNIFHPNQYPWRSRQATTHPGTFYEPSTFMMRNGGTDTNFLTSMHEVSNTLQYVPVEDQIPNALLNQNSCMQQRVLDFQEHAPSDFQYLHGIQQNPDIPCQPRSSYVPCSPGQVHVKISSETVAAMSVSHATEVQMVSDPTFAVNSALANMIADMQQRKHGLLDKPNKPIILSPEISASLSPIVSISMESATDGLQLSEAEGNTPVNIDKNDVHGHEVVSVDNSTFLPESIAFEKKAVLKDTDGISKARLSSGVDVSPTPGKKETSHKCGPEYAHADVQVGSAEKDQKEKFGKTELMITEAEGPTMQFENSAEIQADAEGNSEHEKLAKIEPTTAEAEALAKGLQTIRNDDLEDIRELGSGTFGSVYHGKWRGSDVAIKRIKASCFSGRPAERERLKFSPSGVIVVEGEVAKIPFLLVLIVIADFWKEALMLSCLHHPNVVSFYGVVRDGPECSLATVTEFMINGSLKKFLQKKDRTIDRRKRLIIAMDVAFGMVYLHAKDIVHFDLKCENLLVNMRDPHRPICKIGDLGLSKVKQHTLVSGGLRGTLPWMAPELLSGKSNKVSEKIDVYSFGIVMWELLTGEDPYADMQCASIIGGIVNNTIRPKIPTWCDPEWKSLMESCWSLDPTSRPSFSEISHKLQKMAAAINIK</sequence>
<reference evidence="9 10" key="1">
    <citation type="submission" date="2020-08" db="EMBL/GenBank/DDBJ databases">
        <title>Plant Genome Project.</title>
        <authorList>
            <person name="Zhang R.-G."/>
        </authorList>
    </citation>
    <scope>NUCLEOTIDE SEQUENCE [LARGE SCALE GENOMIC DNA]</scope>
    <source>
        <tissue evidence="9">Rhizome</tissue>
    </source>
</reference>
<evidence type="ECO:0000313" key="10">
    <source>
        <dbReference type="Proteomes" id="UP000734854"/>
    </source>
</evidence>
<dbReference type="InterPro" id="IPR000270">
    <property type="entry name" value="PB1_dom"/>
</dbReference>
<keyword evidence="4" id="KW-0418">Kinase</keyword>
<keyword evidence="2" id="KW-0808">Transferase</keyword>
<dbReference type="PROSITE" id="PS50011">
    <property type="entry name" value="PROTEIN_KINASE_DOM"/>
    <property type="match status" value="1"/>
</dbReference>
<dbReference type="CDD" id="cd06410">
    <property type="entry name" value="PB1_UP2"/>
    <property type="match status" value="1"/>
</dbReference>
<dbReference type="PANTHER" id="PTHR23257">
    <property type="entry name" value="SERINE-THREONINE PROTEIN KINASE"/>
    <property type="match status" value="1"/>
</dbReference>
<dbReference type="Proteomes" id="UP000734854">
    <property type="component" value="Unassembled WGS sequence"/>
</dbReference>
<dbReference type="CDD" id="cd13999">
    <property type="entry name" value="STKc_MAP3K-like"/>
    <property type="match status" value="1"/>
</dbReference>
<dbReference type="Gene3D" id="3.10.20.90">
    <property type="entry name" value="Phosphatidylinositol 3-kinase Catalytic Subunit, Chain A, domain 1"/>
    <property type="match status" value="1"/>
</dbReference>
<feature type="binding site" evidence="6">
    <location>
        <position position="859"/>
    </location>
    <ligand>
        <name>ATP</name>
        <dbReference type="ChEBI" id="CHEBI:30616"/>
    </ligand>
</feature>
<name>A0A8J5FHL9_ZINOF</name>
<feature type="region of interest" description="Disordered" evidence="7">
    <location>
        <begin position="730"/>
        <end position="749"/>
    </location>
</feature>
<dbReference type="Pfam" id="PF07714">
    <property type="entry name" value="PK_Tyr_Ser-Thr"/>
    <property type="match status" value="1"/>
</dbReference>
<gene>
    <name evidence="9" type="ORF">ZIOFF_053735</name>
</gene>
<dbReference type="AlphaFoldDB" id="A0A8J5FHL9"/>
<evidence type="ECO:0000256" key="6">
    <source>
        <dbReference type="PROSITE-ProRule" id="PRU10141"/>
    </source>
</evidence>
<dbReference type="SUPFAM" id="SSF56112">
    <property type="entry name" value="Protein kinase-like (PK-like)"/>
    <property type="match status" value="1"/>
</dbReference>
<evidence type="ECO:0000256" key="7">
    <source>
        <dbReference type="SAM" id="MobiDB-lite"/>
    </source>
</evidence>
<keyword evidence="5 6" id="KW-0067">ATP-binding</keyword>
<dbReference type="EMBL" id="JACMSC010000015">
    <property type="protein sequence ID" value="KAG6485203.1"/>
    <property type="molecule type" value="Genomic_DNA"/>
</dbReference>
<dbReference type="PRINTS" id="PR00109">
    <property type="entry name" value="TYRKINASE"/>
</dbReference>
<dbReference type="SMART" id="SM00220">
    <property type="entry name" value="S_TKc"/>
    <property type="match status" value="1"/>
</dbReference>
<dbReference type="Gene3D" id="1.10.510.10">
    <property type="entry name" value="Transferase(Phosphotransferase) domain 1"/>
    <property type="match status" value="1"/>
</dbReference>
<dbReference type="GO" id="GO:0004674">
    <property type="term" value="F:protein serine/threonine kinase activity"/>
    <property type="evidence" value="ECO:0007669"/>
    <property type="project" value="UniProtKB-KW"/>
</dbReference>
<dbReference type="PROSITE" id="PS00108">
    <property type="entry name" value="PROTEIN_KINASE_ST"/>
    <property type="match status" value="1"/>
</dbReference>
<evidence type="ECO:0000256" key="4">
    <source>
        <dbReference type="ARBA" id="ARBA00022777"/>
    </source>
</evidence>
<evidence type="ECO:0000256" key="1">
    <source>
        <dbReference type="ARBA" id="ARBA00022527"/>
    </source>
</evidence>
<dbReference type="Gene3D" id="3.30.200.20">
    <property type="entry name" value="Phosphorylase Kinase, domain 1"/>
    <property type="match status" value="1"/>
</dbReference>
<proteinExistence type="predicted"/>
<protein>
    <recommendedName>
        <fullName evidence="8">Protein kinase domain-containing protein</fullName>
    </recommendedName>
</protein>
<dbReference type="InterPro" id="IPR011009">
    <property type="entry name" value="Kinase-like_dom_sf"/>
</dbReference>
<keyword evidence="10" id="KW-1185">Reference proteome</keyword>
<dbReference type="SMART" id="SM00666">
    <property type="entry name" value="PB1"/>
    <property type="match status" value="1"/>
</dbReference>
<dbReference type="PANTHER" id="PTHR23257:SF703">
    <property type="entry name" value="KINASE SUPERFAMILY WITH OCTICOSAPEPTIDE_PHOX_BEM1P DOMAIN-CONTAINING PROTEIN"/>
    <property type="match status" value="1"/>
</dbReference>